<evidence type="ECO:0000256" key="6">
    <source>
        <dbReference type="ARBA" id="ARBA00022670"/>
    </source>
</evidence>
<dbReference type="SUPFAM" id="SSF55486">
    <property type="entry name" value="Metalloproteases ('zincins'), catalytic domain"/>
    <property type="match status" value="1"/>
</dbReference>
<evidence type="ECO:0000259" key="22">
    <source>
        <dbReference type="Pfam" id="PF11838"/>
    </source>
</evidence>
<dbReference type="InterPro" id="IPR001930">
    <property type="entry name" value="Peptidase_M1"/>
</dbReference>
<feature type="domain" description="Peptidase M1 membrane alanine aminopeptidase" evidence="21">
    <location>
        <begin position="280"/>
        <end position="506"/>
    </location>
</feature>
<sequence>MGRLSHLGGLLALVLAVVGADHPLYERTSLEEAGVSQVDTDSREVDASYFLPRDTVPFHYFIQLTTNIHANVRTFRATTEIYFNVVNQTSKITMHLQELDIQLTELYRIPDNFGDPVKIGSPRVEIDTKIEHVVFKTESELPIGRYYLKVTYTGTMRNYQSGYLVSSYRDDSDTVNYVGSTHFQATLARRVFPCYDEPDLKATISLWITHHKSYSAIANMPIDSGNPDPNNAEYLVTKFRISPKMSTYLLAFAVTNFEGRYNGKMQVFARSNAIQDTGLALQAGAKILEALDQHTGVPYYDYMPKMTQIAVPDRGTGAMENWGLVTYGEPSLLFNSAVNGYRNRKRVTTVIAHEFAHQWFGNLVSPQWWEFIWLNEGFATLYEYYGTELAYPELEYWQLFNVEVVQRAFVQDASESVRAMNHPAATHDEVWHLFDVIAYQKSGSVLNMFRQVIGDENWKAALKSYLLKRKLSSAKPEDLYVELQAAIQDQNLLPEPFTVEQLMKSWTDAPGYPVLNVRRVYKTGEAILSQDRFLADKRLPVDHVWHIPYNFVNRGARSGDQLRWLSTKAAKIDLETNEDQWVIFNREQFGYYRVNYDRRNWELIIDTLLTNPATIHRANRAQLIDDAFNLARSDRLDMSVALKLLTYLRHETEYAPWAAANNVLNYFYTKLRGTPYYAGFANFVHEITSEIYATLQVTTVSEDESTLHKYLKQTVSSWACRAGNRDCLDRTFNALTNEVIEQQVVHPDVSSVVYCYGLREGSYQLLSYLVPKMVQSKNQAQRTDLINAMGCTKDAESVRALLTVIQIPTVSFLSTEKSQIVDAIVAGGREGIDVLIDYLMKNASQLLSAIGEGALNTVITNIGSHTNTDRERQLLEQLLEAVKDHVTSETVQTARQRAQANAGWYDSLEGLVSVEFYEKYATNTVY</sequence>
<evidence type="ECO:0000256" key="2">
    <source>
        <dbReference type="ARBA" id="ARBA00004609"/>
    </source>
</evidence>
<dbReference type="InterPro" id="IPR042097">
    <property type="entry name" value="Aminopeptidase_N-like_N_sf"/>
</dbReference>
<feature type="binding site" evidence="17">
    <location>
        <position position="353"/>
    </location>
    <ligand>
        <name>Zn(2+)</name>
        <dbReference type="ChEBI" id="CHEBI:29105"/>
        <note>catalytic</note>
    </ligand>
</feature>
<dbReference type="GO" id="GO:0008237">
    <property type="term" value="F:metallopeptidase activity"/>
    <property type="evidence" value="ECO:0007669"/>
    <property type="project" value="UniProtKB-KW"/>
</dbReference>
<evidence type="ECO:0000256" key="1">
    <source>
        <dbReference type="ARBA" id="ARBA00000098"/>
    </source>
</evidence>
<feature type="domain" description="Aminopeptidase N-like N-terminal" evidence="23">
    <location>
        <begin position="57"/>
        <end position="249"/>
    </location>
</feature>
<keyword evidence="14" id="KW-0325">Glycoprotein</keyword>
<evidence type="ECO:0000256" key="20">
    <source>
        <dbReference type="SAM" id="SignalP"/>
    </source>
</evidence>
<evidence type="ECO:0000256" key="12">
    <source>
        <dbReference type="ARBA" id="ARBA00023136"/>
    </source>
</evidence>
<dbReference type="PRINTS" id="PR00756">
    <property type="entry name" value="ALADIPTASE"/>
</dbReference>
<keyword evidence="12" id="KW-0472">Membrane</keyword>
<dbReference type="Pfam" id="PF11838">
    <property type="entry name" value="ERAP1_C"/>
    <property type="match status" value="1"/>
</dbReference>
<dbReference type="InterPro" id="IPR050344">
    <property type="entry name" value="Peptidase_M1_aminopeptidases"/>
</dbReference>
<evidence type="ECO:0000256" key="17">
    <source>
        <dbReference type="PIRSR" id="PIRSR634016-3"/>
    </source>
</evidence>
<comment type="caution">
    <text evidence="24">The sequence shown here is derived from an EMBL/GenBank/DDBJ whole genome shotgun (WGS) entry which is preliminary data.</text>
</comment>
<name>A0ABD1DHE0_CULPP</name>
<dbReference type="Gene3D" id="2.60.40.1730">
    <property type="entry name" value="tricorn interacting facor f3 domain"/>
    <property type="match status" value="1"/>
</dbReference>
<dbReference type="GO" id="GO:0006508">
    <property type="term" value="P:proteolysis"/>
    <property type="evidence" value="ECO:0007669"/>
    <property type="project" value="UniProtKB-KW"/>
</dbReference>
<evidence type="ECO:0000256" key="18">
    <source>
        <dbReference type="PIRSR" id="PIRSR634016-4"/>
    </source>
</evidence>
<evidence type="ECO:0000256" key="7">
    <source>
        <dbReference type="ARBA" id="ARBA00022723"/>
    </source>
</evidence>
<evidence type="ECO:0000256" key="4">
    <source>
        <dbReference type="ARBA" id="ARBA00022475"/>
    </source>
</evidence>
<keyword evidence="5" id="KW-0336">GPI-anchor</keyword>
<evidence type="ECO:0000313" key="25">
    <source>
        <dbReference type="Proteomes" id="UP001562425"/>
    </source>
</evidence>
<evidence type="ECO:0000256" key="3">
    <source>
        <dbReference type="ARBA" id="ARBA00010136"/>
    </source>
</evidence>
<protein>
    <recommendedName>
        <fullName evidence="19">Aminopeptidase</fullName>
        <ecNumber evidence="19">3.4.11.-</ecNumber>
    </recommendedName>
</protein>
<organism evidence="24 25">
    <name type="scientific">Culex pipiens pipiens</name>
    <name type="common">Northern house mosquito</name>
    <dbReference type="NCBI Taxonomy" id="38569"/>
    <lineage>
        <taxon>Eukaryota</taxon>
        <taxon>Metazoa</taxon>
        <taxon>Ecdysozoa</taxon>
        <taxon>Arthropoda</taxon>
        <taxon>Hexapoda</taxon>
        <taxon>Insecta</taxon>
        <taxon>Pterygota</taxon>
        <taxon>Neoptera</taxon>
        <taxon>Endopterygota</taxon>
        <taxon>Diptera</taxon>
        <taxon>Nematocera</taxon>
        <taxon>Culicoidea</taxon>
        <taxon>Culicidae</taxon>
        <taxon>Culicinae</taxon>
        <taxon>Culicini</taxon>
        <taxon>Culex</taxon>
        <taxon>Culex</taxon>
    </lineage>
</organism>
<dbReference type="Proteomes" id="UP001562425">
    <property type="component" value="Unassembled WGS sequence"/>
</dbReference>
<dbReference type="InterPro" id="IPR014782">
    <property type="entry name" value="Peptidase_M1_dom"/>
</dbReference>
<gene>
    <name evidence="24" type="ORF">pipiens_002278</name>
</gene>
<keyword evidence="10 17" id="KW-0862">Zinc</keyword>
<dbReference type="InterPro" id="IPR024571">
    <property type="entry name" value="ERAP1-like_C_dom"/>
</dbReference>
<dbReference type="FunFam" id="2.60.40.1910:FF:000008">
    <property type="entry name" value="Aminopeptidase"/>
    <property type="match status" value="1"/>
</dbReference>
<keyword evidence="15" id="KW-0449">Lipoprotein</keyword>
<dbReference type="Gene3D" id="1.25.50.20">
    <property type="match status" value="1"/>
</dbReference>
<dbReference type="InterPro" id="IPR034016">
    <property type="entry name" value="M1_APN-typ"/>
</dbReference>
<evidence type="ECO:0000256" key="10">
    <source>
        <dbReference type="ARBA" id="ARBA00022833"/>
    </source>
</evidence>
<evidence type="ECO:0000256" key="19">
    <source>
        <dbReference type="RuleBase" id="RU364040"/>
    </source>
</evidence>
<dbReference type="PANTHER" id="PTHR11533:SF290">
    <property type="entry name" value="AMINOPEPTIDASE"/>
    <property type="match status" value="1"/>
</dbReference>
<feature type="domain" description="ERAP1-like C-terminal" evidence="22">
    <location>
        <begin position="581"/>
        <end position="899"/>
    </location>
</feature>
<comment type="catalytic activity">
    <reaction evidence="1">
        <text>Release of an N-terminal amino acid, Xaa-|-Yaa- from a peptide, amide or arylamide. Xaa is preferably Ala, but may be most amino acids including Pro (slow action). When a terminal hydrophobic residue is followed by a prolyl residue, the two may be released as an intact Xaa-Pro dipeptide.</text>
        <dbReference type="EC" id="3.4.11.2"/>
    </reaction>
</comment>
<keyword evidence="7 17" id="KW-0479">Metal-binding</keyword>
<evidence type="ECO:0000313" key="24">
    <source>
        <dbReference type="EMBL" id="KAL1399016.1"/>
    </source>
</evidence>
<proteinExistence type="inferred from homology"/>
<dbReference type="PANTHER" id="PTHR11533">
    <property type="entry name" value="PROTEASE M1 ZINC METALLOPROTEASE"/>
    <property type="match status" value="1"/>
</dbReference>
<feature type="active site" description="Proton acceptor" evidence="16">
    <location>
        <position position="354"/>
    </location>
</feature>
<keyword evidence="4" id="KW-1003">Cell membrane</keyword>
<comment type="subcellular location">
    <subcellularLocation>
        <location evidence="2">Cell membrane</location>
        <topology evidence="2">Lipid-anchor</topology>
        <topology evidence="2">GPI-anchor</topology>
    </subcellularLocation>
</comment>
<keyword evidence="19" id="KW-0031">Aminopeptidase</keyword>
<evidence type="ECO:0000256" key="9">
    <source>
        <dbReference type="ARBA" id="ARBA00022801"/>
    </source>
</evidence>
<dbReference type="AlphaFoldDB" id="A0ABD1DHE0"/>
<dbReference type="GO" id="GO:0005886">
    <property type="term" value="C:plasma membrane"/>
    <property type="evidence" value="ECO:0007669"/>
    <property type="project" value="UniProtKB-SubCell"/>
</dbReference>
<dbReference type="Gene3D" id="1.10.390.10">
    <property type="entry name" value="Neutral Protease Domain 2"/>
    <property type="match status" value="1"/>
</dbReference>
<dbReference type="EC" id="3.4.11.-" evidence="19"/>
<feature type="signal peptide" evidence="20">
    <location>
        <begin position="1"/>
        <end position="20"/>
    </location>
</feature>
<feature type="site" description="Transition state stabilizer" evidence="18">
    <location>
        <position position="439"/>
    </location>
</feature>
<accession>A0ABD1DHE0</accession>
<evidence type="ECO:0000256" key="5">
    <source>
        <dbReference type="ARBA" id="ARBA00022622"/>
    </source>
</evidence>
<evidence type="ECO:0000259" key="23">
    <source>
        <dbReference type="Pfam" id="PF17900"/>
    </source>
</evidence>
<feature type="chain" id="PRO_5044886001" description="Aminopeptidase" evidence="20">
    <location>
        <begin position="21"/>
        <end position="926"/>
    </location>
</feature>
<evidence type="ECO:0000256" key="8">
    <source>
        <dbReference type="ARBA" id="ARBA00022729"/>
    </source>
</evidence>
<evidence type="ECO:0000259" key="21">
    <source>
        <dbReference type="Pfam" id="PF01433"/>
    </source>
</evidence>
<evidence type="ECO:0000256" key="14">
    <source>
        <dbReference type="ARBA" id="ARBA00023180"/>
    </source>
</evidence>
<dbReference type="GO" id="GO:0008270">
    <property type="term" value="F:zinc ion binding"/>
    <property type="evidence" value="ECO:0007669"/>
    <property type="project" value="UniProtKB-UniRule"/>
</dbReference>
<keyword evidence="13" id="KW-1015">Disulfide bond</keyword>
<evidence type="ECO:0000256" key="15">
    <source>
        <dbReference type="ARBA" id="ARBA00023288"/>
    </source>
</evidence>
<keyword evidence="9 19" id="KW-0378">Hydrolase</keyword>
<dbReference type="SUPFAM" id="SSF63737">
    <property type="entry name" value="Leukotriene A4 hydrolase N-terminal domain"/>
    <property type="match status" value="1"/>
</dbReference>
<dbReference type="InterPro" id="IPR045357">
    <property type="entry name" value="Aminopeptidase_N-like_N"/>
</dbReference>
<reference evidence="24 25" key="1">
    <citation type="submission" date="2024-05" db="EMBL/GenBank/DDBJ databases">
        <title>Culex pipiens pipiens assembly and annotation.</title>
        <authorList>
            <person name="Alout H."/>
            <person name="Durand T."/>
        </authorList>
    </citation>
    <scope>NUCLEOTIDE SEQUENCE [LARGE SCALE GENOMIC DNA]</scope>
    <source>
        <strain evidence="24">HA-2024</strain>
        <tissue evidence="24">Whole body</tissue>
    </source>
</reference>
<feature type="binding site" evidence="17">
    <location>
        <position position="376"/>
    </location>
    <ligand>
        <name>Zn(2+)</name>
        <dbReference type="ChEBI" id="CHEBI:29105"/>
        <note>catalytic</note>
    </ligand>
</feature>
<dbReference type="Gene3D" id="2.60.40.1910">
    <property type="match status" value="1"/>
</dbReference>
<comment type="cofactor">
    <cofactor evidence="17 19">
        <name>Zn(2+)</name>
        <dbReference type="ChEBI" id="CHEBI:29105"/>
    </cofactor>
    <text evidence="17 19">Binds 1 zinc ion per subunit.</text>
</comment>
<keyword evidence="25" id="KW-1185">Reference proteome</keyword>
<dbReference type="Pfam" id="PF17900">
    <property type="entry name" value="Peptidase_M1_N"/>
    <property type="match status" value="1"/>
</dbReference>
<dbReference type="InterPro" id="IPR027268">
    <property type="entry name" value="Peptidase_M4/M1_CTD_sf"/>
</dbReference>
<dbReference type="GO" id="GO:0016285">
    <property type="term" value="F:alanyl aminopeptidase activity"/>
    <property type="evidence" value="ECO:0007669"/>
    <property type="project" value="UniProtKB-EC"/>
</dbReference>
<dbReference type="GO" id="GO:0098552">
    <property type="term" value="C:side of membrane"/>
    <property type="evidence" value="ECO:0007669"/>
    <property type="project" value="UniProtKB-KW"/>
</dbReference>
<keyword evidence="11 19" id="KW-0482">Metalloprotease</keyword>
<keyword evidence="8 20" id="KW-0732">Signal</keyword>
<keyword evidence="6 19" id="KW-0645">Protease</keyword>
<dbReference type="FunFam" id="1.10.390.10:FF:000019">
    <property type="entry name" value="Aminopeptidase"/>
    <property type="match status" value="1"/>
</dbReference>
<dbReference type="Pfam" id="PF01433">
    <property type="entry name" value="Peptidase_M1"/>
    <property type="match status" value="1"/>
</dbReference>
<dbReference type="CDD" id="cd09601">
    <property type="entry name" value="M1_APN-Q_like"/>
    <property type="match status" value="1"/>
</dbReference>
<comment type="similarity">
    <text evidence="3 19">Belongs to the peptidase M1 family.</text>
</comment>
<feature type="binding site" evidence="17">
    <location>
        <position position="357"/>
    </location>
    <ligand>
        <name>Zn(2+)</name>
        <dbReference type="ChEBI" id="CHEBI:29105"/>
        <note>catalytic</note>
    </ligand>
</feature>
<dbReference type="EMBL" id="JBEHCU010005682">
    <property type="protein sequence ID" value="KAL1399016.1"/>
    <property type="molecule type" value="Genomic_DNA"/>
</dbReference>
<evidence type="ECO:0000256" key="13">
    <source>
        <dbReference type="ARBA" id="ARBA00023157"/>
    </source>
</evidence>
<evidence type="ECO:0000256" key="16">
    <source>
        <dbReference type="PIRSR" id="PIRSR634016-1"/>
    </source>
</evidence>
<evidence type="ECO:0000256" key="11">
    <source>
        <dbReference type="ARBA" id="ARBA00023049"/>
    </source>
</evidence>
<dbReference type="FunFam" id="1.25.50.20:FF:000001">
    <property type="entry name" value="Aminopeptidase"/>
    <property type="match status" value="1"/>
</dbReference>